<evidence type="ECO:0000313" key="1">
    <source>
        <dbReference type="EMBL" id="MEQ2223231.1"/>
    </source>
</evidence>
<accession>A0ABV0SRY2</accession>
<protein>
    <submittedName>
        <fullName evidence="1">Uncharacterized protein</fullName>
    </submittedName>
</protein>
<dbReference type="EMBL" id="JAHRIQ010006295">
    <property type="protein sequence ID" value="MEQ2223231.1"/>
    <property type="molecule type" value="Genomic_DNA"/>
</dbReference>
<organism evidence="1 2">
    <name type="scientific">Ilyodon furcidens</name>
    <name type="common">goldbreast splitfin</name>
    <dbReference type="NCBI Taxonomy" id="33524"/>
    <lineage>
        <taxon>Eukaryota</taxon>
        <taxon>Metazoa</taxon>
        <taxon>Chordata</taxon>
        <taxon>Craniata</taxon>
        <taxon>Vertebrata</taxon>
        <taxon>Euteleostomi</taxon>
        <taxon>Actinopterygii</taxon>
        <taxon>Neopterygii</taxon>
        <taxon>Teleostei</taxon>
        <taxon>Neoteleostei</taxon>
        <taxon>Acanthomorphata</taxon>
        <taxon>Ovalentaria</taxon>
        <taxon>Atherinomorphae</taxon>
        <taxon>Cyprinodontiformes</taxon>
        <taxon>Goodeidae</taxon>
        <taxon>Ilyodon</taxon>
    </lineage>
</organism>
<sequence length="148" mass="16938">MSFCQQRDISALTLRSRSHKEEQWKRSACWRGGALIHSGIMGTLLLQFAWLLPEVGYCNLFWKFHKSLYQSLMLKSMAGSQQSTNVSFQLTSVDVDERQLVVSANQLHITVTTVMRLLLSSFQTRLVETVSLQEILWNSLLLQASETK</sequence>
<dbReference type="Proteomes" id="UP001482620">
    <property type="component" value="Unassembled WGS sequence"/>
</dbReference>
<reference evidence="1 2" key="1">
    <citation type="submission" date="2021-06" db="EMBL/GenBank/DDBJ databases">
        <authorList>
            <person name="Palmer J.M."/>
        </authorList>
    </citation>
    <scope>NUCLEOTIDE SEQUENCE [LARGE SCALE GENOMIC DNA]</scope>
    <source>
        <strain evidence="2">if_2019</strain>
        <tissue evidence="1">Muscle</tissue>
    </source>
</reference>
<keyword evidence="2" id="KW-1185">Reference proteome</keyword>
<gene>
    <name evidence="1" type="ORF">ILYODFUR_034616</name>
</gene>
<comment type="caution">
    <text evidence="1">The sequence shown here is derived from an EMBL/GenBank/DDBJ whole genome shotgun (WGS) entry which is preliminary data.</text>
</comment>
<name>A0ABV0SRY2_9TELE</name>
<proteinExistence type="predicted"/>
<evidence type="ECO:0000313" key="2">
    <source>
        <dbReference type="Proteomes" id="UP001482620"/>
    </source>
</evidence>